<gene>
    <name evidence="1" type="ORF">CGC43_01975</name>
</gene>
<accession>A0A345JQ41</accession>
<protein>
    <recommendedName>
        <fullName evidence="3">ParB/Sulfiredoxin domain-containing protein</fullName>
    </recommendedName>
</protein>
<dbReference type="Proteomes" id="UP000253862">
    <property type="component" value="Chromosome"/>
</dbReference>
<dbReference type="AlphaFoldDB" id="A0A345JQ41"/>
<evidence type="ECO:0000313" key="2">
    <source>
        <dbReference type="Proteomes" id="UP000253862"/>
    </source>
</evidence>
<reference evidence="1 2" key="1">
    <citation type="submission" date="2017-07" db="EMBL/GenBank/DDBJ databases">
        <title>Complete genome sequences and comparative analysis of the novel pathogen Francisella opportunistica.</title>
        <authorList>
            <person name="Dietrich E.A."/>
            <person name="Kingry L.C."/>
            <person name="Petersen J.M."/>
        </authorList>
    </citation>
    <scope>NUCLEOTIDE SEQUENCE [LARGE SCALE GENOMIC DNA]</scope>
    <source>
        <strain evidence="1 2">14-2155</strain>
    </source>
</reference>
<proteinExistence type="predicted"/>
<organism evidence="1 2">
    <name type="scientific">Francisella opportunistica</name>
    <dbReference type="NCBI Taxonomy" id="2016517"/>
    <lineage>
        <taxon>Bacteria</taxon>
        <taxon>Pseudomonadati</taxon>
        <taxon>Pseudomonadota</taxon>
        <taxon>Gammaproteobacteria</taxon>
        <taxon>Thiotrichales</taxon>
        <taxon>Francisellaceae</taxon>
        <taxon>Francisella</taxon>
    </lineage>
</organism>
<dbReference type="RefSeq" id="WP_071628723.1">
    <property type="nucleotide sequence ID" value="NZ_CP022375.1"/>
</dbReference>
<dbReference type="EMBL" id="CP022375">
    <property type="protein sequence ID" value="AXH29437.1"/>
    <property type="molecule type" value="Genomic_DNA"/>
</dbReference>
<dbReference type="KEGG" id="foo:CGC45_01955"/>
<sequence length="131" mass="15627">MMLRQQYHFRRSERGDLLVWDVNKLNLKTRSLTPKKIKLSDVKEYKQTYWYDLDLGAAKPTCENIVEHVKLINMADLNYPIILCCEGKLMDGMHRVCKAHLFGNEEILAFRFEEYICPDFVNIDYKDLKYD</sequence>
<keyword evidence="2" id="KW-1185">Reference proteome</keyword>
<evidence type="ECO:0000313" key="1">
    <source>
        <dbReference type="EMBL" id="AXH29437.1"/>
    </source>
</evidence>
<evidence type="ECO:0008006" key="3">
    <source>
        <dbReference type="Google" id="ProtNLM"/>
    </source>
</evidence>
<dbReference type="OrthoDB" id="7856828at2"/>
<name>A0A345JQ41_9GAMM</name>